<protein>
    <submittedName>
        <fullName evidence="5">SWI/SNF-related matrix-associated actin-dependent regulator of chromatin subfamily A-like protein 1</fullName>
    </submittedName>
</protein>
<dbReference type="InterPro" id="IPR014001">
    <property type="entry name" value="Helicase_ATP-bd"/>
</dbReference>
<dbReference type="InterPro" id="IPR038718">
    <property type="entry name" value="SNF2-like_sf"/>
</dbReference>
<dbReference type="AlphaFoldDB" id="A0A2V3ILL8"/>
<proteinExistence type="predicted"/>
<dbReference type="InterPro" id="IPR000330">
    <property type="entry name" value="SNF2_N"/>
</dbReference>
<evidence type="ECO:0000259" key="4">
    <source>
        <dbReference type="PROSITE" id="PS51194"/>
    </source>
</evidence>
<sequence>MSVRCAATDEEDLTADEYDRLIAELDSKRKTPAQSNCSSWKRQYPIQYQQEQPRYIPVRLSCFLQRPNRGFVCKHPLILCLQPRPCFSHLLHDALTSHALNPSKNLYRALHFPLHAVNAVQNVTNRFGVILSIPSDLIQSVLLRLRSSTVAVKTVVDVLKHTIWPHLHSFQRNGVLRGIVRHAGRTLLADDMGLGKTLQGLAMAEFYRKTILASVLIICPATLRSSWFEAVSRWLNIPVHNIHAPKDAVQVKSMFSAPSRDVWDSPMSASYVIVTYDALHRLTLPCFDIVLADECHVLRNVNSQRSRAALLLLQSAKKIILISGTPALSRPSELYTLLTALYHAPDAPFISYNQFRERYCGGLDNCLTRSVTNADELHAILDLVMIRRTKSEVVHDLPPKRRRLVTVELSSTSAKDLKVLRNELDQIEEALQQDSEEKQQLLLRKQMLTSKLFHRTAWFKLPGIITRLTQLFRDSGRPKLLVFAQHLVILDAVERLARREQVSWVRIDGKTNHKERGKLVHDFQKDEHIRVALLSLAVAGTGLTLTAADIVFFSELNWVPSVLEQAEDRAHRLGRKSEVIVEYVVAPGSVDDMMWSTVHSKLGFVSRTVDGSHPKRRKTFAIHEAGGIHLSNADIQTAVVESVMHILENEPVQM</sequence>
<dbReference type="GO" id="GO:0006281">
    <property type="term" value="P:DNA repair"/>
    <property type="evidence" value="ECO:0007669"/>
    <property type="project" value="TreeGrafter"/>
</dbReference>
<feature type="coiled-coil region" evidence="2">
    <location>
        <begin position="417"/>
        <end position="444"/>
    </location>
</feature>
<dbReference type="CDD" id="cd18793">
    <property type="entry name" value="SF2_C_SNF"/>
    <property type="match status" value="1"/>
</dbReference>
<organism evidence="5 6">
    <name type="scientific">Gracilariopsis chorda</name>
    <dbReference type="NCBI Taxonomy" id="448386"/>
    <lineage>
        <taxon>Eukaryota</taxon>
        <taxon>Rhodophyta</taxon>
        <taxon>Florideophyceae</taxon>
        <taxon>Rhodymeniophycidae</taxon>
        <taxon>Gracilariales</taxon>
        <taxon>Gracilariaceae</taxon>
        <taxon>Gracilariopsis</taxon>
    </lineage>
</organism>
<keyword evidence="2" id="KW-0175">Coiled coil</keyword>
<gene>
    <name evidence="5" type="ORF">BWQ96_07288</name>
</gene>
<dbReference type="Gene3D" id="3.40.50.10810">
    <property type="entry name" value="Tandem AAA-ATPase domain"/>
    <property type="match status" value="1"/>
</dbReference>
<dbReference type="Pfam" id="PF00176">
    <property type="entry name" value="SNF2-rel_dom"/>
    <property type="match status" value="1"/>
</dbReference>
<evidence type="ECO:0000313" key="5">
    <source>
        <dbReference type="EMBL" id="PXF42984.1"/>
    </source>
</evidence>
<dbReference type="InterPro" id="IPR027417">
    <property type="entry name" value="P-loop_NTPase"/>
</dbReference>
<dbReference type="STRING" id="448386.A0A2V3ILL8"/>
<evidence type="ECO:0000256" key="2">
    <source>
        <dbReference type="SAM" id="Coils"/>
    </source>
</evidence>
<dbReference type="OrthoDB" id="448448at2759"/>
<dbReference type="PANTHER" id="PTHR45766:SF6">
    <property type="entry name" value="SWI_SNF-RELATED MATRIX-ASSOCIATED ACTIN-DEPENDENT REGULATOR OF CHROMATIN SUBFAMILY A-LIKE PROTEIN 1"/>
    <property type="match status" value="1"/>
</dbReference>
<dbReference type="PANTHER" id="PTHR45766">
    <property type="entry name" value="DNA ANNEALING HELICASE AND ENDONUCLEASE ZRANB3 FAMILY MEMBER"/>
    <property type="match status" value="1"/>
</dbReference>
<dbReference type="GO" id="GO:0016787">
    <property type="term" value="F:hydrolase activity"/>
    <property type="evidence" value="ECO:0007669"/>
    <property type="project" value="UniProtKB-KW"/>
</dbReference>
<dbReference type="GO" id="GO:0043596">
    <property type="term" value="C:nuclear replication fork"/>
    <property type="evidence" value="ECO:0007669"/>
    <property type="project" value="TreeGrafter"/>
</dbReference>
<dbReference type="InterPro" id="IPR001650">
    <property type="entry name" value="Helicase_C-like"/>
</dbReference>
<dbReference type="Gene3D" id="3.40.50.300">
    <property type="entry name" value="P-loop containing nucleotide triphosphate hydrolases"/>
    <property type="match status" value="1"/>
</dbReference>
<keyword evidence="6" id="KW-1185">Reference proteome</keyword>
<dbReference type="Pfam" id="PF00271">
    <property type="entry name" value="Helicase_C"/>
    <property type="match status" value="1"/>
</dbReference>
<dbReference type="PROSITE" id="PS51194">
    <property type="entry name" value="HELICASE_CTER"/>
    <property type="match status" value="1"/>
</dbReference>
<feature type="domain" description="Helicase ATP-binding" evidence="3">
    <location>
        <begin position="177"/>
        <end position="344"/>
    </location>
</feature>
<dbReference type="GO" id="GO:0031297">
    <property type="term" value="P:replication fork processing"/>
    <property type="evidence" value="ECO:0007669"/>
    <property type="project" value="TreeGrafter"/>
</dbReference>
<dbReference type="SUPFAM" id="SSF52540">
    <property type="entry name" value="P-loop containing nucleoside triphosphate hydrolases"/>
    <property type="match status" value="2"/>
</dbReference>
<accession>A0A2V3ILL8</accession>
<feature type="domain" description="Helicase C-terminal" evidence="4">
    <location>
        <begin position="467"/>
        <end position="620"/>
    </location>
</feature>
<evidence type="ECO:0000256" key="1">
    <source>
        <dbReference type="ARBA" id="ARBA00022801"/>
    </source>
</evidence>
<keyword evidence="1" id="KW-0378">Hydrolase</keyword>
<dbReference type="InterPro" id="IPR049730">
    <property type="entry name" value="SNF2/RAD54-like_C"/>
</dbReference>
<dbReference type="Proteomes" id="UP000247409">
    <property type="component" value="Unassembled WGS sequence"/>
</dbReference>
<name>A0A2V3ILL8_9FLOR</name>
<dbReference type="PROSITE" id="PS51192">
    <property type="entry name" value="HELICASE_ATP_BIND_1"/>
    <property type="match status" value="1"/>
</dbReference>
<dbReference type="SMART" id="SM00487">
    <property type="entry name" value="DEXDc"/>
    <property type="match status" value="1"/>
</dbReference>
<dbReference type="GO" id="GO:0005524">
    <property type="term" value="F:ATP binding"/>
    <property type="evidence" value="ECO:0007669"/>
    <property type="project" value="InterPro"/>
</dbReference>
<evidence type="ECO:0000313" key="6">
    <source>
        <dbReference type="Proteomes" id="UP000247409"/>
    </source>
</evidence>
<comment type="caution">
    <text evidence="5">The sequence shown here is derived from an EMBL/GenBank/DDBJ whole genome shotgun (WGS) entry which is preliminary data.</text>
</comment>
<dbReference type="EMBL" id="NBIV01000142">
    <property type="protein sequence ID" value="PXF42984.1"/>
    <property type="molecule type" value="Genomic_DNA"/>
</dbReference>
<evidence type="ECO:0000259" key="3">
    <source>
        <dbReference type="PROSITE" id="PS51192"/>
    </source>
</evidence>
<reference evidence="5 6" key="1">
    <citation type="journal article" date="2018" name="Mol. Biol. Evol.">
        <title>Analysis of the draft genome of the red seaweed Gracilariopsis chorda provides insights into genome size evolution in Rhodophyta.</title>
        <authorList>
            <person name="Lee J."/>
            <person name="Yang E.C."/>
            <person name="Graf L."/>
            <person name="Yang J.H."/>
            <person name="Qiu H."/>
            <person name="Zel Zion U."/>
            <person name="Chan C.X."/>
            <person name="Stephens T.G."/>
            <person name="Weber A.P.M."/>
            <person name="Boo G.H."/>
            <person name="Boo S.M."/>
            <person name="Kim K.M."/>
            <person name="Shin Y."/>
            <person name="Jung M."/>
            <person name="Lee S.J."/>
            <person name="Yim H.S."/>
            <person name="Lee J.H."/>
            <person name="Bhattacharya D."/>
            <person name="Yoon H.S."/>
        </authorList>
    </citation>
    <scope>NUCLEOTIDE SEQUENCE [LARGE SCALE GENOMIC DNA]</scope>
    <source>
        <strain evidence="5 6">SKKU-2015</strain>
        <tissue evidence="5">Whole body</tissue>
    </source>
</reference>
<dbReference type="SMART" id="SM00490">
    <property type="entry name" value="HELICc"/>
    <property type="match status" value="1"/>
</dbReference>